<dbReference type="Proteomes" id="UP000095283">
    <property type="component" value="Unplaced"/>
</dbReference>
<dbReference type="AlphaFoldDB" id="A0A1I7WBE3"/>
<accession>A0A1I7WBE3</accession>
<keyword evidence="1" id="KW-1185">Reference proteome</keyword>
<dbReference type="WBParaSite" id="Hba_02020">
    <property type="protein sequence ID" value="Hba_02020"/>
    <property type="gene ID" value="Hba_02020"/>
</dbReference>
<evidence type="ECO:0000313" key="1">
    <source>
        <dbReference type="Proteomes" id="UP000095283"/>
    </source>
</evidence>
<name>A0A1I7WBE3_HETBA</name>
<sequence length="126" mass="14652">MPATIVPGLNSSRLNPISSIGNNVYLSKFTFLMIRIFAFLDIGHCQRNFLITKNASIEYIKNEKMNAETTNKVKYNYTYWRPYKPPPRSDSMTYFSNNAINLNDPKVDRSNRCGLFLVPIDFRCHF</sequence>
<reference evidence="2" key="1">
    <citation type="submission" date="2016-11" db="UniProtKB">
        <authorList>
            <consortium name="WormBaseParasite"/>
        </authorList>
    </citation>
    <scope>IDENTIFICATION</scope>
</reference>
<evidence type="ECO:0000313" key="2">
    <source>
        <dbReference type="WBParaSite" id="Hba_02020"/>
    </source>
</evidence>
<proteinExistence type="predicted"/>
<organism evidence="1 2">
    <name type="scientific">Heterorhabditis bacteriophora</name>
    <name type="common">Entomopathogenic nematode worm</name>
    <dbReference type="NCBI Taxonomy" id="37862"/>
    <lineage>
        <taxon>Eukaryota</taxon>
        <taxon>Metazoa</taxon>
        <taxon>Ecdysozoa</taxon>
        <taxon>Nematoda</taxon>
        <taxon>Chromadorea</taxon>
        <taxon>Rhabditida</taxon>
        <taxon>Rhabditina</taxon>
        <taxon>Rhabditomorpha</taxon>
        <taxon>Strongyloidea</taxon>
        <taxon>Heterorhabditidae</taxon>
        <taxon>Heterorhabditis</taxon>
    </lineage>
</organism>
<protein>
    <submittedName>
        <fullName evidence="2">Uncharacterized protein</fullName>
    </submittedName>
</protein>